<protein>
    <recommendedName>
        <fullName evidence="4">Beta-amylase</fullName>
        <ecNumber evidence="4">3.2.1.2</ecNumber>
    </recommendedName>
</protein>
<sequence>MAISSQSFSISFISTRNDLTHPTRPLSRVTFTHFRKTLTRSSTRRFVVTSRLNSSKSPDAGGSFSPDNGDVPYELHHDLSPQRRRRGSPVFVTLPVKSVGSEGKIWRPKAMMLSLKALASAGVEGVVVEIWWGVVERNEPRVYDWRGYRELVVMACMCGLKVRAVLAFHQHGTEPDDPNWIPLPRWVLDEIDKDPDLAFSDRFGRKNMEYISLGCDILPVLRGRSPIQAYADFMRDFRDTFRPFLGVIITGVQIGMGPGGELRYPSLSSQKLNLARSRELGEFQCYDKYMLASLNASARNIGKREWGNGGPFGTGSLMQNPERTEFFRNEGGSWNMPYGKFFLEWYSDMLLLHGERICREGETIFRGTEVHISAKLAAVHWHYATQSHPSELTAGYYNTFNRDGYLPVLSMFSKYGFSMCCSCFEMQDVVMRKINPDCSPEGFLRQLLLAARLCDISLEGQNFSTDLDDDAFTQVLKMSKFYSNGIERRPFSFNFVRMDKKMFEPRNWDRFTRFVRRMSDGNIFRARLNSVGSLRLKTTVAAEVGLLFQLYQYS</sequence>
<dbReference type="Pfam" id="PF01373">
    <property type="entry name" value="Glyco_hydro_14"/>
    <property type="match status" value="1"/>
</dbReference>
<keyword evidence="4" id="KW-0326">Glycosidase</keyword>
<evidence type="ECO:0000256" key="5">
    <source>
        <dbReference type="SAM" id="MobiDB-lite"/>
    </source>
</evidence>
<keyword evidence="6" id="KW-1185">Reference proteome</keyword>
<proteinExistence type="inferred from homology"/>
<dbReference type="STRING" id="3827.A0A1S2YED2"/>
<dbReference type="PANTHER" id="PTHR31352:SF7">
    <property type="entry name" value="BETA-AMYLASE"/>
    <property type="match status" value="1"/>
</dbReference>
<dbReference type="PANTHER" id="PTHR31352">
    <property type="entry name" value="BETA-AMYLASE 1, CHLOROPLASTIC"/>
    <property type="match status" value="1"/>
</dbReference>
<gene>
    <name evidence="7" type="primary">LOC101515027</name>
</gene>
<dbReference type="PaxDb" id="3827-XP_004503587.1"/>
<dbReference type="eggNOG" id="ENOG502QSJZ">
    <property type="taxonomic scope" value="Eukaryota"/>
</dbReference>
<evidence type="ECO:0000313" key="7">
    <source>
        <dbReference type="RefSeq" id="XP_004503587.1"/>
    </source>
</evidence>
<reference evidence="6" key="1">
    <citation type="journal article" date="2013" name="Nat. Biotechnol.">
        <title>Draft genome sequence of chickpea (Cicer arietinum) provides a resource for trait improvement.</title>
        <authorList>
            <person name="Varshney R.K."/>
            <person name="Song C."/>
            <person name="Saxena R.K."/>
            <person name="Azam S."/>
            <person name="Yu S."/>
            <person name="Sharpe A.G."/>
            <person name="Cannon S."/>
            <person name="Baek J."/>
            <person name="Rosen B.D."/>
            <person name="Tar'an B."/>
            <person name="Millan T."/>
            <person name="Zhang X."/>
            <person name="Ramsay L.D."/>
            <person name="Iwata A."/>
            <person name="Wang Y."/>
            <person name="Nelson W."/>
            <person name="Farmer A.D."/>
            <person name="Gaur P.M."/>
            <person name="Soderlund C."/>
            <person name="Penmetsa R.V."/>
            <person name="Xu C."/>
            <person name="Bharti A.K."/>
            <person name="He W."/>
            <person name="Winter P."/>
            <person name="Zhao S."/>
            <person name="Hane J.K."/>
            <person name="Carrasquilla-Garcia N."/>
            <person name="Condie J.A."/>
            <person name="Upadhyaya H.D."/>
            <person name="Luo M.C."/>
            <person name="Thudi M."/>
            <person name="Gowda C.L."/>
            <person name="Singh N.P."/>
            <person name="Lichtenzveig J."/>
            <person name="Gali K.K."/>
            <person name="Rubio J."/>
            <person name="Nadarajan N."/>
            <person name="Dolezel J."/>
            <person name="Bansal K.C."/>
            <person name="Xu X."/>
            <person name="Edwards D."/>
            <person name="Zhang G."/>
            <person name="Kahl G."/>
            <person name="Gil J."/>
            <person name="Singh K.B."/>
            <person name="Datta S.K."/>
            <person name="Jackson S.A."/>
            <person name="Wang J."/>
            <person name="Cook D.R."/>
        </authorList>
    </citation>
    <scope>NUCLEOTIDE SEQUENCE [LARGE SCALE GENOMIC DNA]</scope>
    <source>
        <strain evidence="6">cv. CDC Frontier</strain>
    </source>
</reference>
<accession>A0A1S2YED2</accession>
<dbReference type="OrthoDB" id="1660156at2759"/>
<comment type="catalytic activity">
    <reaction evidence="4">
        <text>Hydrolysis of (1-&gt;4)-alpha-D-glucosidic linkages in polysaccharides so as to remove successive maltose units from the non-reducing ends of the chains.</text>
        <dbReference type="EC" id="3.2.1.2"/>
    </reaction>
</comment>
<dbReference type="GO" id="GO:0000272">
    <property type="term" value="P:polysaccharide catabolic process"/>
    <property type="evidence" value="ECO:0007669"/>
    <property type="project" value="UniProtKB-KW"/>
</dbReference>
<comment type="similarity">
    <text evidence="1 4">Belongs to the glycosyl hydrolase 14 family.</text>
</comment>
<evidence type="ECO:0000313" key="6">
    <source>
        <dbReference type="Proteomes" id="UP000087171"/>
    </source>
</evidence>
<dbReference type="GeneID" id="101515027"/>
<dbReference type="GO" id="GO:0016161">
    <property type="term" value="F:beta-amylase activity"/>
    <property type="evidence" value="ECO:0007669"/>
    <property type="project" value="UniProtKB-EC"/>
</dbReference>
<dbReference type="Gene3D" id="3.20.20.80">
    <property type="entry name" value="Glycosidases"/>
    <property type="match status" value="1"/>
</dbReference>
<evidence type="ECO:0000256" key="1">
    <source>
        <dbReference type="ARBA" id="ARBA00005652"/>
    </source>
</evidence>
<evidence type="ECO:0000256" key="2">
    <source>
        <dbReference type="ARBA" id="ARBA00023277"/>
    </source>
</evidence>
<name>A0A1S2YED2_CICAR</name>
<keyword evidence="4" id="KW-0378">Hydrolase</keyword>
<organism evidence="6 7">
    <name type="scientific">Cicer arietinum</name>
    <name type="common">Chickpea</name>
    <name type="synonym">Garbanzo</name>
    <dbReference type="NCBI Taxonomy" id="3827"/>
    <lineage>
        <taxon>Eukaryota</taxon>
        <taxon>Viridiplantae</taxon>
        <taxon>Streptophyta</taxon>
        <taxon>Embryophyta</taxon>
        <taxon>Tracheophyta</taxon>
        <taxon>Spermatophyta</taxon>
        <taxon>Magnoliopsida</taxon>
        <taxon>eudicotyledons</taxon>
        <taxon>Gunneridae</taxon>
        <taxon>Pentapetalae</taxon>
        <taxon>rosids</taxon>
        <taxon>fabids</taxon>
        <taxon>Fabales</taxon>
        <taxon>Fabaceae</taxon>
        <taxon>Papilionoideae</taxon>
        <taxon>50 kb inversion clade</taxon>
        <taxon>NPAAA clade</taxon>
        <taxon>Hologalegina</taxon>
        <taxon>IRL clade</taxon>
        <taxon>Cicereae</taxon>
        <taxon>Cicer</taxon>
    </lineage>
</organism>
<dbReference type="AlphaFoldDB" id="A0A1S2YED2"/>
<dbReference type="InterPro" id="IPR001554">
    <property type="entry name" value="Glyco_hydro_14"/>
</dbReference>
<dbReference type="Proteomes" id="UP000087171">
    <property type="component" value="Chromosome Ca6"/>
</dbReference>
<dbReference type="PRINTS" id="PR00750">
    <property type="entry name" value="BETAAMYLASE"/>
</dbReference>
<keyword evidence="3 4" id="KW-0624">Polysaccharide degradation</keyword>
<keyword evidence="2 4" id="KW-0119">Carbohydrate metabolism</keyword>
<feature type="region of interest" description="Disordered" evidence="5">
    <location>
        <begin position="49"/>
        <end position="70"/>
    </location>
</feature>
<evidence type="ECO:0000256" key="3">
    <source>
        <dbReference type="ARBA" id="ARBA00023326"/>
    </source>
</evidence>
<dbReference type="SUPFAM" id="SSF51445">
    <property type="entry name" value="(Trans)glycosidases"/>
    <property type="match status" value="1"/>
</dbReference>
<reference evidence="7" key="2">
    <citation type="submission" date="2025-08" db="UniProtKB">
        <authorList>
            <consortium name="RefSeq"/>
        </authorList>
    </citation>
    <scope>IDENTIFICATION</scope>
    <source>
        <tissue evidence="7">Etiolated seedlings</tissue>
    </source>
</reference>
<dbReference type="KEGG" id="cam:101515027"/>
<evidence type="ECO:0000256" key="4">
    <source>
        <dbReference type="RuleBase" id="RU000509"/>
    </source>
</evidence>
<dbReference type="InterPro" id="IPR017853">
    <property type="entry name" value="GH"/>
</dbReference>
<dbReference type="EC" id="3.2.1.2" evidence="4"/>
<dbReference type="RefSeq" id="XP_004503587.1">
    <property type="nucleotide sequence ID" value="XM_004503530.3"/>
</dbReference>